<feature type="compositionally biased region" description="Pro residues" evidence="1">
    <location>
        <begin position="72"/>
        <end position="86"/>
    </location>
</feature>
<feature type="compositionally biased region" description="Low complexity" evidence="1">
    <location>
        <begin position="87"/>
        <end position="109"/>
    </location>
</feature>
<sequence>MLRLFPHHESESLVAINLSNTEAKVQENSSLGIVALKNQGGKPSNRRSLTRDTKAGRRPRNTRCTTNNETPLPSPSPSSSPSPSPSPSSSSSSSSSSLSSSSSSSSSSSRHSTPYSRL</sequence>
<evidence type="ECO:0000313" key="3">
    <source>
        <dbReference type="Proteomes" id="UP000600918"/>
    </source>
</evidence>
<dbReference type="Proteomes" id="UP000600918">
    <property type="component" value="Unassembled WGS sequence"/>
</dbReference>
<dbReference type="AlphaFoldDB" id="A0A834KM39"/>
<proteinExistence type="predicted"/>
<reference evidence="2" key="1">
    <citation type="journal article" date="2020" name="G3 (Bethesda)">
        <title>High-Quality Assemblies for Three Invasive Social Wasps from the &lt;i&gt;Vespula&lt;/i&gt; Genus.</title>
        <authorList>
            <person name="Harrop T.W.R."/>
            <person name="Guhlin J."/>
            <person name="McLaughlin G.M."/>
            <person name="Permina E."/>
            <person name="Stockwell P."/>
            <person name="Gilligan J."/>
            <person name="Le Lec M.F."/>
            <person name="Gruber M.A.M."/>
            <person name="Quinn O."/>
            <person name="Lovegrove M."/>
            <person name="Duncan E.J."/>
            <person name="Remnant E.J."/>
            <person name="Van Eeckhoven J."/>
            <person name="Graham B."/>
            <person name="Knapp R.A."/>
            <person name="Langford K.W."/>
            <person name="Kronenberg Z."/>
            <person name="Press M.O."/>
            <person name="Eacker S.M."/>
            <person name="Wilson-Rankin E.E."/>
            <person name="Purcell J."/>
            <person name="Lester P.J."/>
            <person name="Dearden P.K."/>
        </authorList>
    </citation>
    <scope>NUCLEOTIDE SEQUENCE</scope>
    <source>
        <strain evidence="2">Volc-1</strain>
    </source>
</reference>
<keyword evidence="3" id="KW-1185">Reference proteome</keyword>
<evidence type="ECO:0000256" key="1">
    <source>
        <dbReference type="SAM" id="MobiDB-lite"/>
    </source>
</evidence>
<evidence type="ECO:0000313" key="2">
    <source>
        <dbReference type="EMBL" id="KAF7409266.1"/>
    </source>
</evidence>
<feature type="compositionally biased region" description="Low complexity" evidence="1">
    <location>
        <begin position="62"/>
        <end position="71"/>
    </location>
</feature>
<accession>A0A834KM39</accession>
<protein>
    <submittedName>
        <fullName evidence="2">Uncharacterized protein</fullName>
    </submittedName>
</protein>
<gene>
    <name evidence="2" type="ORF">H0235_014118</name>
</gene>
<dbReference type="EMBL" id="JACSDY010000014">
    <property type="protein sequence ID" value="KAF7409266.1"/>
    <property type="molecule type" value="Genomic_DNA"/>
</dbReference>
<comment type="caution">
    <text evidence="2">The sequence shown here is derived from an EMBL/GenBank/DDBJ whole genome shotgun (WGS) entry which is preliminary data.</text>
</comment>
<feature type="region of interest" description="Disordered" evidence="1">
    <location>
        <begin position="36"/>
        <end position="118"/>
    </location>
</feature>
<name>A0A834KM39_VESPE</name>
<organism evidence="2 3">
    <name type="scientific">Vespula pensylvanica</name>
    <name type="common">Western yellow jacket</name>
    <name type="synonym">Wasp</name>
    <dbReference type="NCBI Taxonomy" id="30213"/>
    <lineage>
        <taxon>Eukaryota</taxon>
        <taxon>Metazoa</taxon>
        <taxon>Ecdysozoa</taxon>
        <taxon>Arthropoda</taxon>
        <taxon>Hexapoda</taxon>
        <taxon>Insecta</taxon>
        <taxon>Pterygota</taxon>
        <taxon>Neoptera</taxon>
        <taxon>Endopterygota</taxon>
        <taxon>Hymenoptera</taxon>
        <taxon>Apocrita</taxon>
        <taxon>Aculeata</taxon>
        <taxon>Vespoidea</taxon>
        <taxon>Vespidae</taxon>
        <taxon>Vespinae</taxon>
        <taxon>Vespula</taxon>
    </lineage>
</organism>